<keyword evidence="2" id="KW-1133">Transmembrane helix</keyword>
<evidence type="ECO:0000256" key="1">
    <source>
        <dbReference type="SAM" id="MobiDB-lite"/>
    </source>
</evidence>
<organism evidence="3 4">
    <name type="scientific">Botrytis fragariae</name>
    <dbReference type="NCBI Taxonomy" id="1964551"/>
    <lineage>
        <taxon>Eukaryota</taxon>
        <taxon>Fungi</taxon>
        <taxon>Dikarya</taxon>
        <taxon>Ascomycota</taxon>
        <taxon>Pezizomycotina</taxon>
        <taxon>Leotiomycetes</taxon>
        <taxon>Helotiales</taxon>
        <taxon>Sclerotiniaceae</taxon>
        <taxon>Botrytis</taxon>
    </lineage>
</organism>
<feature type="transmembrane region" description="Helical" evidence="2">
    <location>
        <begin position="483"/>
        <end position="502"/>
    </location>
</feature>
<dbReference type="EMBL" id="JABFCT010000010">
    <property type="protein sequence ID" value="KAF5872597.1"/>
    <property type="molecule type" value="Genomic_DNA"/>
</dbReference>
<accession>A0A8H6EHL7</accession>
<dbReference type="AlphaFoldDB" id="A0A8H6EHL7"/>
<evidence type="ECO:0000313" key="3">
    <source>
        <dbReference type="EMBL" id="KAF5872597.1"/>
    </source>
</evidence>
<comment type="caution">
    <text evidence="3">The sequence shown here is derived from an EMBL/GenBank/DDBJ whole genome shotgun (WGS) entry which is preliminary data.</text>
</comment>
<dbReference type="Proteomes" id="UP000531561">
    <property type="component" value="Unassembled WGS sequence"/>
</dbReference>
<reference evidence="3 4" key="1">
    <citation type="journal article" date="2020" name="Phytopathology">
        <title>A high-quality genome resource of Botrytis fragariae, a new and rapidly spreading fungal pathogen causing strawberry gray mold in the U.S.A.</title>
        <authorList>
            <person name="Wu Y."/>
            <person name="Saski C.A."/>
            <person name="Schnabel G."/>
            <person name="Xiao S."/>
            <person name="Hu M."/>
        </authorList>
    </citation>
    <scope>NUCLEOTIDE SEQUENCE [LARGE SCALE GENOMIC DNA]</scope>
    <source>
        <strain evidence="3 4">BVB16</strain>
    </source>
</reference>
<keyword evidence="2" id="KW-0472">Membrane</keyword>
<feature type="transmembrane region" description="Helical" evidence="2">
    <location>
        <begin position="514"/>
        <end position="534"/>
    </location>
</feature>
<dbReference type="GeneID" id="59260025"/>
<sequence>MYAVKGLLAWQSPCENAPQHQLKINSRDPMQNPASTTRPDAQSSDLSWLCSEGPYLEFIKSLKSRNPSIYKPDPKNHRIGSRVGTSRSVVLNVCPDHTVTSEHFKDVSELKNHFAQRAKDDGKGKSNTMQRVYILEGLDPQFIEAYGSYFFMNPMFFARQGRNTIWDMRDIQEGFSDSPPLPSLEDPDKCFRLKYREMRKFGPDYDHWRTICATSGSHVSGIGFGYKLDSLAAVERKCSFWFRDAADNQGGWDAVILCEPPVHKVYRARSLFPQEIKSELFQGGYIDFIDLDVLTRDGLNGALDGPPRTCMFDDLCFYFEHHSPLLFEMKGATPPLIASVFLKKIVASHYIKLIDYFEIIVQRLKRAEGLLSRQTDKQDYSSWPEQREQWSSLQLTHRFLSEYSSDIQSIIQTLRISTSPPYPTHYLSSTLDFPFIHNSLSNLYSRVTTIISSTQGLSSIVANREALHEARLSVREAKNSKTLTFIGLVFIPLAYTSALFSMSGQYRPGGEEFWVYWATSVPIMVLVFAVTWAMQFEWDELGGWKWWGRSWLFGDKGGKGSGGGNKAQWGEKK</sequence>
<gene>
    <name evidence="3" type="ORF">Bfra_005958</name>
</gene>
<dbReference type="RefSeq" id="XP_037191543.1">
    <property type="nucleotide sequence ID" value="XM_037336333.1"/>
</dbReference>
<name>A0A8H6EHL7_9HELO</name>
<dbReference type="OrthoDB" id="5428055at2759"/>
<feature type="region of interest" description="Disordered" evidence="1">
    <location>
        <begin position="25"/>
        <end position="45"/>
    </location>
</feature>
<keyword evidence="4" id="KW-1185">Reference proteome</keyword>
<proteinExistence type="predicted"/>
<evidence type="ECO:0000313" key="4">
    <source>
        <dbReference type="Proteomes" id="UP000531561"/>
    </source>
</evidence>
<keyword evidence="2" id="KW-0812">Transmembrane</keyword>
<dbReference type="Gene3D" id="1.20.58.340">
    <property type="entry name" value="Magnesium transport protein CorA, transmembrane region"/>
    <property type="match status" value="1"/>
</dbReference>
<protein>
    <submittedName>
        <fullName evidence="3">Putative tpr repeat protein oca3 protein</fullName>
    </submittedName>
</protein>
<evidence type="ECO:0000256" key="2">
    <source>
        <dbReference type="SAM" id="Phobius"/>
    </source>
</evidence>